<dbReference type="EMBL" id="HBUF01350507">
    <property type="protein sequence ID" value="CAG6713324.1"/>
    <property type="molecule type" value="Transcribed_RNA"/>
</dbReference>
<dbReference type="EMBL" id="HBUF01579430">
    <property type="protein sequence ID" value="CAG6769615.1"/>
    <property type="molecule type" value="Transcribed_RNA"/>
</dbReference>
<dbReference type="EMBL" id="HBUF01350506">
    <property type="protein sequence ID" value="CAG6713322.1"/>
    <property type="molecule type" value="Transcribed_RNA"/>
</dbReference>
<organism evidence="2">
    <name type="scientific">Cacopsylla melanoneura</name>
    <dbReference type="NCBI Taxonomy" id="428564"/>
    <lineage>
        <taxon>Eukaryota</taxon>
        <taxon>Metazoa</taxon>
        <taxon>Ecdysozoa</taxon>
        <taxon>Arthropoda</taxon>
        <taxon>Hexapoda</taxon>
        <taxon>Insecta</taxon>
        <taxon>Pterygota</taxon>
        <taxon>Neoptera</taxon>
        <taxon>Paraneoptera</taxon>
        <taxon>Hemiptera</taxon>
        <taxon>Sternorrhyncha</taxon>
        <taxon>Psylloidea</taxon>
        <taxon>Psyllidae</taxon>
        <taxon>Psyllinae</taxon>
        <taxon>Cacopsylla</taxon>
    </lineage>
</organism>
<dbReference type="EMBL" id="HBUF01188503">
    <property type="protein sequence ID" value="CAG6657467.1"/>
    <property type="molecule type" value="Transcribed_RNA"/>
</dbReference>
<sequence length="102" mass="11426">MVSRPSSLQRGSLTLMGNQEISSFISELNLTPGLRGGEMTCTLTLLSHFRTHLQGSNLTLNSWTVARSPSNGRRSRGREHGYERRTKECPTMRITTSRESCI</sequence>
<dbReference type="EMBL" id="HBUF01579429">
    <property type="protein sequence ID" value="CAG6769612.1"/>
    <property type="molecule type" value="Transcribed_RNA"/>
</dbReference>
<name>A0A8D9AP28_9HEMI</name>
<proteinExistence type="predicted"/>
<reference evidence="2" key="1">
    <citation type="submission" date="2021-05" db="EMBL/GenBank/DDBJ databases">
        <authorList>
            <person name="Alioto T."/>
            <person name="Alioto T."/>
            <person name="Gomez Garrido J."/>
        </authorList>
    </citation>
    <scope>NUCLEOTIDE SEQUENCE</scope>
</reference>
<dbReference type="EMBL" id="HBUF01141201">
    <property type="protein sequence ID" value="CAG6646336.1"/>
    <property type="molecule type" value="Transcribed_RNA"/>
</dbReference>
<protein>
    <submittedName>
        <fullName evidence="2">Uncharacterized protein</fullName>
    </submittedName>
</protein>
<evidence type="ECO:0000256" key="1">
    <source>
        <dbReference type="SAM" id="MobiDB-lite"/>
    </source>
</evidence>
<dbReference type="EMBL" id="HBUF01188502">
    <property type="protein sequence ID" value="CAG6657465.1"/>
    <property type="molecule type" value="Transcribed_RNA"/>
</dbReference>
<dbReference type="EMBL" id="HBUF01141200">
    <property type="protein sequence ID" value="CAG6646334.1"/>
    <property type="molecule type" value="Transcribed_RNA"/>
</dbReference>
<dbReference type="AlphaFoldDB" id="A0A8D9AP28"/>
<dbReference type="EMBL" id="HBUF01141199">
    <property type="protein sequence ID" value="CAG6646332.1"/>
    <property type="molecule type" value="Transcribed_RNA"/>
</dbReference>
<evidence type="ECO:0000313" key="2">
    <source>
        <dbReference type="EMBL" id="CAG6769610.1"/>
    </source>
</evidence>
<accession>A0A8D9AP28</accession>
<dbReference type="EMBL" id="HBUF01579428">
    <property type="protein sequence ID" value="CAG6769610.1"/>
    <property type="molecule type" value="Transcribed_RNA"/>
</dbReference>
<feature type="region of interest" description="Disordered" evidence="1">
    <location>
        <begin position="67"/>
        <end position="86"/>
    </location>
</feature>
<dbReference type="EMBL" id="HBUF01579431">
    <property type="protein sequence ID" value="CAG6769618.1"/>
    <property type="molecule type" value="Transcribed_RNA"/>
</dbReference>